<evidence type="ECO:0000256" key="1">
    <source>
        <dbReference type="ARBA" id="ARBA00022603"/>
    </source>
</evidence>
<evidence type="ECO:0000256" key="2">
    <source>
        <dbReference type="ARBA" id="ARBA00022691"/>
    </source>
</evidence>
<protein>
    <submittedName>
        <fullName evidence="4">Methyltransferase like 21e</fullName>
    </submittedName>
</protein>
<dbReference type="STRING" id="37003.ENSKMAP00000029761"/>
<accession>A0A3Q3BJW3</accession>
<name>A0A3Q3BJW3_KRYMA</name>
<dbReference type="RefSeq" id="XP_017296760.1">
    <property type="nucleotide sequence ID" value="XM_017441271.3"/>
</dbReference>
<dbReference type="GeneTree" id="ENSGT00940000159229"/>
<dbReference type="CTD" id="403183"/>
<keyword evidence="1" id="KW-0808">Transferase</keyword>
<evidence type="ECO:0000256" key="3">
    <source>
        <dbReference type="SAM" id="MobiDB-lite"/>
    </source>
</evidence>
<sequence length="253" mass="28797">METGHQKATGDSKAKQEDAKAGGAADTELAEAIMSRRFHPSVIGPETWEGYVFSDLEIRIKESTDLYGAILWPSAMVLCHFLETNRDAFSLAEKNVIELGAGTGLVTIVSSMLGAKVTSTDLPDVLGNLQYNVTRNTKNRCKYIPLVTELIWGQQVPQRFPRATHRFDYILAADVVYGHPHLDELMDTFDYLCQDHTQILWAMRFRLDPENSFVDRFRQRFHLEELYDLPSLSIKLYRAWRRAGDRTADPAEL</sequence>
<dbReference type="Gene3D" id="3.40.50.150">
    <property type="entry name" value="Vaccinia Virus protein VP39"/>
    <property type="match status" value="1"/>
</dbReference>
<evidence type="ECO:0000313" key="5">
    <source>
        <dbReference type="Proteomes" id="UP000264800"/>
    </source>
</evidence>
<dbReference type="InterPro" id="IPR029063">
    <property type="entry name" value="SAM-dependent_MTases_sf"/>
</dbReference>
<dbReference type="SUPFAM" id="SSF53335">
    <property type="entry name" value="S-adenosyl-L-methionine-dependent methyltransferases"/>
    <property type="match status" value="1"/>
</dbReference>
<dbReference type="OrthoDB" id="413520at2759"/>
<dbReference type="Pfam" id="PF10294">
    <property type="entry name" value="Methyltransf_16"/>
    <property type="match status" value="1"/>
</dbReference>
<reference evidence="4" key="1">
    <citation type="submission" date="2025-08" db="UniProtKB">
        <authorList>
            <consortium name="Ensembl"/>
        </authorList>
    </citation>
    <scope>IDENTIFICATION</scope>
</reference>
<dbReference type="PANTHER" id="PTHR14614">
    <property type="entry name" value="HEPATOCELLULAR CARCINOMA-ASSOCIATED ANTIGEN"/>
    <property type="match status" value="1"/>
</dbReference>
<dbReference type="OMA" id="WEGYIFS"/>
<dbReference type="InterPro" id="IPR019410">
    <property type="entry name" value="Methyltransf_16"/>
</dbReference>
<reference evidence="4" key="2">
    <citation type="submission" date="2025-09" db="UniProtKB">
        <authorList>
            <consortium name="Ensembl"/>
        </authorList>
    </citation>
    <scope>IDENTIFICATION</scope>
</reference>
<dbReference type="GO" id="GO:0032259">
    <property type="term" value="P:methylation"/>
    <property type="evidence" value="ECO:0007669"/>
    <property type="project" value="UniProtKB-KW"/>
</dbReference>
<feature type="compositionally biased region" description="Basic and acidic residues" evidence="3">
    <location>
        <begin position="1"/>
        <end position="20"/>
    </location>
</feature>
<dbReference type="GO" id="GO:0008168">
    <property type="term" value="F:methyltransferase activity"/>
    <property type="evidence" value="ECO:0007669"/>
    <property type="project" value="UniProtKB-KW"/>
</dbReference>
<evidence type="ECO:0000313" key="4">
    <source>
        <dbReference type="Ensembl" id="ENSKMAP00000029761.1"/>
    </source>
</evidence>
<keyword evidence="1" id="KW-0489">Methyltransferase</keyword>
<dbReference type="AlphaFoldDB" id="A0A3Q3BJW3"/>
<feature type="region of interest" description="Disordered" evidence="3">
    <location>
        <begin position="1"/>
        <end position="23"/>
    </location>
</feature>
<dbReference type="KEGG" id="kmr:108251096"/>
<dbReference type="Ensembl" id="ENSKMAT00000030129.1">
    <property type="protein sequence ID" value="ENSKMAP00000029761.1"/>
    <property type="gene ID" value="ENSKMAG00000022016.1"/>
</dbReference>
<dbReference type="GeneID" id="108251096"/>
<keyword evidence="2" id="KW-0949">S-adenosyl-L-methionine</keyword>
<dbReference type="Proteomes" id="UP000264800">
    <property type="component" value="Unplaced"/>
</dbReference>
<proteinExistence type="predicted"/>
<keyword evidence="5" id="KW-1185">Reference proteome</keyword>
<dbReference type="PANTHER" id="PTHR14614:SF1">
    <property type="entry name" value="METHYLTRANSFERASE-LIKE PROTEIN 21E PSEUDOGENE-RELATED"/>
    <property type="match status" value="1"/>
</dbReference>
<organism evidence="4 5">
    <name type="scientific">Kryptolebias marmoratus</name>
    <name type="common">Mangrove killifish</name>
    <name type="synonym">Rivulus marmoratus</name>
    <dbReference type="NCBI Taxonomy" id="37003"/>
    <lineage>
        <taxon>Eukaryota</taxon>
        <taxon>Metazoa</taxon>
        <taxon>Chordata</taxon>
        <taxon>Craniata</taxon>
        <taxon>Vertebrata</taxon>
        <taxon>Euteleostomi</taxon>
        <taxon>Actinopterygii</taxon>
        <taxon>Neopterygii</taxon>
        <taxon>Teleostei</taxon>
        <taxon>Neoteleostei</taxon>
        <taxon>Acanthomorphata</taxon>
        <taxon>Ovalentaria</taxon>
        <taxon>Atherinomorphae</taxon>
        <taxon>Cyprinodontiformes</taxon>
        <taxon>Rivulidae</taxon>
        <taxon>Kryptolebias</taxon>
    </lineage>
</organism>